<feature type="chain" id="PRO_5036137243" description="Secreted protein" evidence="1">
    <location>
        <begin position="24"/>
        <end position="118"/>
    </location>
</feature>
<evidence type="ECO:0000313" key="3">
    <source>
        <dbReference type="EMBL" id="KAA1126928.1"/>
    </source>
</evidence>
<proteinExistence type="predicted"/>
<gene>
    <name evidence="2" type="ORF">PGT21_017925</name>
    <name evidence="3" type="ORF">PGTUg99_032156</name>
</gene>
<evidence type="ECO:0000313" key="5">
    <source>
        <dbReference type="Proteomes" id="UP000325313"/>
    </source>
</evidence>
<feature type="signal peptide" evidence="1">
    <location>
        <begin position="1"/>
        <end position="23"/>
    </location>
</feature>
<reference evidence="4 5" key="1">
    <citation type="submission" date="2019-05" db="EMBL/GenBank/DDBJ databases">
        <title>Emergence of the Ug99 lineage of the wheat stem rust pathogen through somatic hybridization.</title>
        <authorList>
            <person name="Li F."/>
            <person name="Upadhyaya N.M."/>
            <person name="Sperschneider J."/>
            <person name="Matny O."/>
            <person name="Nguyen-Phuc H."/>
            <person name="Mago R."/>
            <person name="Raley C."/>
            <person name="Miller M.E."/>
            <person name="Silverstein K.A.T."/>
            <person name="Henningsen E."/>
            <person name="Hirsch C.D."/>
            <person name="Visser B."/>
            <person name="Pretorius Z.A."/>
            <person name="Steffenson B.J."/>
            <person name="Schwessinger B."/>
            <person name="Dodds P.N."/>
            <person name="Figueroa M."/>
        </authorList>
    </citation>
    <scope>NUCLEOTIDE SEQUENCE [LARGE SCALE GENOMIC DNA]</scope>
    <source>
        <strain evidence="2">21-0</strain>
        <strain evidence="3 5">Ug99</strain>
    </source>
</reference>
<keyword evidence="1" id="KW-0732">Signal</keyword>
<comment type="caution">
    <text evidence="2">The sequence shown here is derived from an EMBL/GenBank/DDBJ whole genome shotgun (WGS) entry which is preliminary data.</text>
</comment>
<name>A0A5B0MKI7_PUCGR</name>
<dbReference type="EMBL" id="VSWC01000145">
    <property type="protein sequence ID" value="KAA1076758.1"/>
    <property type="molecule type" value="Genomic_DNA"/>
</dbReference>
<protein>
    <recommendedName>
        <fullName evidence="6">Secreted protein</fullName>
    </recommendedName>
</protein>
<dbReference type="EMBL" id="VDEP01000170">
    <property type="protein sequence ID" value="KAA1126928.1"/>
    <property type="molecule type" value="Genomic_DNA"/>
</dbReference>
<sequence length="118" mass="13280">MKLSTNTCNALLTLIIWVTCCTAADIKCVHCGLKKAHECTINNESLVEAPCGKPVLGEICQRNRLKKHLQCRICKMFSRANIQRSVHNDADCSHDWKEKLFEIPSSDGGNIAVYRTYL</sequence>
<dbReference type="AlphaFoldDB" id="A0A5B0MKI7"/>
<keyword evidence="4" id="KW-1185">Reference proteome</keyword>
<evidence type="ECO:0008006" key="6">
    <source>
        <dbReference type="Google" id="ProtNLM"/>
    </source>
</evidence>
<evidence type="ECO:0000313" key="2">
    <source>
        <dbReference type="EMBL" id="KAA1076758.1"/>
    </source>
</evidence>
<accession>A0A5B0MKI7</accession>
<dbReference type="Proteomes" id="UP000325313">
    <property type="component" value="Unassembled WGS sequence"/>
</dbReference>
<organism evidence="2 4">
    <name type="scientific">Puccinia graminis f. sp. tritici</name>
    <dbReference type="NCBI Taxonomy" id="56615"/>
    <lineage>
        <taxon>Eukaryota</taxon>
        <taxon>Fungi</taxon>
        <taxon>Dikarya</taxon>
        <taxon>Basidiomycota</taxon>
        <taxon>Pucciniomycotina</taxon>
        <taxon>Pucciniomycetes</taxon>
        <taxon>Pucciniales</taxon>
        <taxon>Pucciniaceae</taxon>
        <taxon>Puccinia</taxon>
    </lineage>
</organism>
<dbReference type="Proteomes" id="UP000324748">
    <property type="component" value="Unassembled WGS sequence"/>
</dbReference>
<evidence type="ECO:0000256" key="1">
    <source>
        <dbReference type="SAM" id="SignalP"/>
    </source>
</evidence>
<evidence type="ECO:0000313" key="4">
    <source>
        <dbReference type="Proteomes" id="UP000324748"/>
    </source>
</evidence>